<evidence type="ECO:0000313" key="3">
    <source>
        <dbReference type="Proteomes" id="UP000314294"/>
    </source>
</evidence>
<feature type="compositionally biased region" description="Basic and acidic residues" evidence="1">
    <location>
        <begin position="37"/>
        <end position="63"/>
    </location>
</feature>
<feature type="region of interest" description="Disordered" evidence="1">
    <location>
        <begin position="1"/>
        <end position="121"/>
    </location>
</feature>
<feature type="compositionally biased region" description="Polar residues" evidence="1">
    <location>
        <begin position="1"/>
        <end position="27"/>
    </location>
</feature>
<sequence>MQRKTSVFTVSSNSVRSIWRRTQSSGVGINGGEDDTGGEKEREREGSDTTPTDDRGEADERRSIGPRLSALPGCLLERSPASDTRSSSSSGNLQGAKLAEDGTTFHYSSQQIDQLQPDEAD</sequence>
<proteinExistence type="predicted"/>
<name>A0A4Z2HX34_9TELE</name>
<dbReference type="EMBL" id="SRLO01000175">
    <property type="protein sequence ID" value="TNN69472.1"/>
    <property type="molecule type" value="Genomic_DNA"/>
</dbReference>
<feature type="compositionally biased region" description="Polar residues" evidence="1">
    <location>
        <begin position="105"/>
        <end position="114"/>
    </location>
</feature>
<protein>
    <submittedName>
        <fullName evidence="2">Uncharacterized protein</fullName>
    </submittedName>
</protein>
<keyword evidence="3" id="KW-1185">Reference proteome</keyword>
<accession>A0A4Z2HX34</accession>
<dbReference type="AlphaFoldDB" id="A0A4Z2HX34"/>
<comment type="caution">
    <text evidence="2">The sequence shown here is derived from an EMBL/GenBank/DDBJ whole genome shotgun (WGS) entry which is preliminary data.</text>
</comment>
<gene>
    <name evidence="2" type="ORF">EYF80_020306</name>
</gene>
<organism evidence="2 3">
    <name type="scientific">Liparis tanakae</name>
    <name type="common">Tanaka's snailfish</name>
    <dbReference type="NCBI Taxonomy" id="230148"/>
    <lineage>
        <taxon>Eukaryota</taxon>
        <taxon>Metazoa</taxon>
        <taxon>Chordata</taxon>
        <taxon>Craniata</taxon>
        <taxon>Vertebrata</taxon>
        <taxon>Euteleostomi</taxon>
        <taxon>Actinopterygii</taxon>
        <taxon>Neopterygii</taxon>
        <taxon>Teleostei</taxon>
        <taxon>Neoteleostei</taxon>
        <taxon>Acanthomorphata</taxon>
        <taxon>Eupercaria</taxon>
        <taxon>Perciformes</taxon>
        <taxon>Cottioidei</taxon>
        <taxon>Cottales</taxon>
        <taxon>Liparidae</taxon>
        <taxon>Liparis</taxon>
    </lineage>
</organism>
<feature type="compositionally biased region" description="Low complexity" evidence="1">
    <location>
        <begin position="79"/>
        <end position="90"/>
    </location>
</feature>
<evidence type="ECO:0000313" key="2">
    <source>
        <dbReference type="EMBL" id="TNN69472.1"/>
    </source>
</evidence>
<reference evidence="2 3" key="1">
    <citation type="submission" date="2019-03" db="EMBL/GenBank/DDBJ databases">
        <title>First draft genome of Liparis tanakae, snailfish: a comprehensive survey of snailfish specific genes.</title>
        <authorList>
            <person name="Kim W."/>
            <person name="Song I."/>
            <person name="Jeong J.-H."/>
            <person name="Kim D."/>
            <person name="Kim S."/>
            <person name="Ryu S."/>
            <person name="Song J.Y."/>
            <person name="Lee S.K."/>
        </authorList>
    </citation>
    <scope>NUCLEOTIDE SEQUENCE [LARGE SCALE GENOMIC DNA]</scope>
    <source>
        <tissue evidence="2">Muscle</tissue>
    </source>
</reference>
<dbReference type="Proteomes" id="UP000314294">
    <property type="component" value="Unassembled WGS sequence"/>
</dbReference>
<evidence type="ECO:0000256" key="1">
    <source>
        <dbReference type="SAM" id="MobiDB-lite"/>
    </source>
</evidence>